<evidence type="ECO:0000256" key="5">
    <source>
        <dbReference type="ARBA" id="ARBA00022982"/>
    </source>
</evidence>
<keyword evidence="5" id="KW-0249">Electron transport</keyword>
<evidence type="ECO:0000256" key="9">
    <source>
        <dbReference type="ARBA" id="ARBA00023136"/>
    </source>
</evidence>
<evidence type="ECO:0000256" key="4">
    <source>
        <dbReference type="ARBA" id="ARBA00022692"/>
    </source>
</evidence>
<dbReference type="RefSeq" id="XP_046066766.1">
    <property type="nucleotide sequence ID" value="XM_046221128.1"/>
</dbReference>
<proteinExistence type="inferred from homology"/>
<keyword evidence="14" id="KW-1185">Reference proteome</keyword>
<dbReference type="InterPro" id="IPR013130">
    <property type="entry name" value="Fe3_Rdtase_TM_dom"/>
</dbReference>
<dbReference type="Gene3D" id="3.40.50.80">
    <property type="entry name" value="Nucleotide-binding domain of ferredoxin-NADP reductase (FNR) module"/>
    <property type="match status" value="1"/>
</dbReference>
<dbReference type="Pfam" id="PF08030">
    <property type="entry name" value="NAD_binding_6"/>
    <property type="match status" value="1"/>
</dbReference>
<organism evidence="13 14">
    <name type="scientific">Talaromyces proteolyticus</name>
    <dbReference type="NCBI Taxonomy" id="1131652"/>
    <lineage>
        <taxon>Eukaryota</taxon>
        <taxon>Fungi</taxon>
        <taxon>Dikarya</taxon>
        <taxon>Ascomycota</taxon>
        <taxon>Pezizomycotina</taxon>
        <taxon>Eurotiomycetes</taxon>
        <taxon>Eurotiomycetidae</taxon>
        <taxon>Eurotiales</taxon>
        <taxon>Trichocomaceae</taxon>
        <taxon>Talaromyces</taxon>
        <taxon>Talaromyces sect. Bacilispori</taxon>
    </lineage>
</organism>
<evidence type="ECO:0000256" key="7">
    <source>
        <dbReference type="ARBA" id="ARBA00023002"/>
    </source>
</evidence>
<dbReference type="GO" id="GO:0005886">
    <property type="term" value="C:plasma membrane"/>
    <property type="evidence" value="ECO:0007669"/>
    <property type="project" value="TreeGrafter"/>
</dbReference>
<feature type="domain" description="FAD-binding FR-type" evidence="12">
    <location>
        <begin position="125"/>
        <end position="262"/>
    </location>
</feature>
<keyword evidence="8" id="KW-0406">Ion transport</keyword>
<evidence type="ECO:0000256" key="1">
    <source>
        <dbReference type="ARBA" id="ARBA00004141"/>
    </source>
</evidence>
<dbReference type="EMBL" id="JAJTJA010000013">
    <property type="protein sequence ID" value="KAH8690570.1"/>
    <property type="molecule type" value="Genomic_DNA"/>
</dbReference>
<keyword evidence="9 11" id="KW-0472">Membrane</keyword>
<dbReference type="SFLD" id="SFLDS00052">
    <property type="entry name" value="Ferric_Reductase_Domain"/>
    <property type="match status" value="1"/>
</dbReference>
<dbReference type="Pfam" id="PF08022">
    <property type="entry name" value="FAD_binding_8"/>
    <property type="match status" value="1"/>
</dbReference>
<evidence type="ECO:0000313" key="13">
    <source>
        <dbReference type="EMBL" id="KAH8690570.1"/>
    </source>
</evidence>
<dbReference type="PROSITE" id="PS51384">
    <property type="entry name" value="FAD_FR"/>
    <property type="match status" value="1"/>
</dbReference>
<dbReference type="GO" id="GO:0006826">
    <property type="term" value="P:iron ion transport"/>
    <property type="evidence" value="ECO:0007669"/>
    <property type="project" value="TreeGrafter"/>
</dbReference>
<comment type="similarity">
    <text evidence="2">Belongs to the ferric reductase (FRE) family.</text>
</comment>
<dbReference type="GO" id="GO:0006879">
    <property type="term" value="P:intracellular iron ion homeostasis"/>
    <property type="evidence" value="ECO:0007669"/>
    <property type="project" value="TreeGrafter"/>
</dbReference>
<keyword evidence="4 11" id="KW-0812">Transmembrane</keyword>
<dbReference type="InterPro" id="IPR051410">
    <property type="entry name" value="Ferric/Cupric_Reductase"/>
</dbReference>
<dbReference type="GeneID" id="70251415"/>
<keyword evidence="10" id="KW-0325">Glycoprotein</keyword>
<dbReference type="Proteomes" id="UP001201262">
    <property type="component" value="Unassembled WGS sequence"/>
</dbReference>
<dbReference type="GO" id="GO:0015677">
    <property type="term" value="P:copper ion import"/>
    <property type="evidence" value="ECO:0007669"/>
    <property type="project" value="TreeGrafter"/>
</dbReference>
<dbReference type="CDD" id="cd06186">
    <property type="entry name" value="NOX_Duox_like_FAD_NADP"/>
    <property type="match status" value="1"/>
</dbReference>
<dbReference type="InterPro" id="IPR013121">
    <property type="entry name" value="Fe_red_NAD-bd_6"/>
</dbReference>
<dbReference type="SUPFAM" id="SSF52343">
    <property type="entry name" value="Ferredoxin reductase-like, C-terminal NADP-linked domain"/>
    <property type="match status" value="1"/>
</dbReference>
<feature type="transmembrane region" description="Helical" evidence="11">
    <location>
        <begin position="60"/>
        <end position="80"/>
    </location>
</feature>
<keyword evidence="7" id="KW-0560">Oxidoreductase</keyword>
<evidence type="ECO:0000259" key="12">
    <source>
        <dbReference type="PROSITE" id="PS51384"/>
    </source>
</evidence>
<keyword evidence="3" id="KW-0813">Transport</keyword>
<name>A0AAD4KF67_9EURO</name>
<dbReference type="AlphaFoldDB" id="A0AAD4KF67"/>
<dbReference type="InterPro" id="IPR013112">
    <property type="entry name" value="FAD-bd_8"/>
</dbReference>
<evidence type="ECO:0000256" key="3">
    <source>
        <dbReference type="ARBA" id="ARBA00022448"/>
    </source>
</evidence>
<evidence type="ECO:0000313" key="14">
    <source>
        <dbReference type="Proteomes" id="UP001201262"/>
    </source>
</evidence>
<comment type="subcellular location">
    <subcellularLocation>
        <location evidence="1">Membrane</location>
        <topology evidence="1">Multi-pass membrane protein</topology>
    </subcellularLocation>
</comment>
<evidence type="ECO:0000256" key="2">
    <source>
        <dbReference type="ARBA" id="ARBA00006278"/>
    </source>
</evidence>
<dbReference type="PANTHER" id="PTHR32361">
    <property type="entry name" value="FERRIC/CUPRIC REDUCTASE TRANSMEMBRANE COMPONENT"/>
    <property type="match status" value="1"/>
</dbReference>
<dbReference type="GO" id="GO:0000293">
    <property type="term" value="F:ferric-chelate reductase activity"/>
    <property type="evidence" value="ECO:0007669"/>
    <property type="project" value="UniProtKB-ARBA"/>
</dbReference>
<gene>
    <name evidence="13" type="ORF">BGW36DRAFT_432366</name>
</gene>
<evidence type="ECO:0000256" key="8">
    <source>
        <dbReference type="ARBA" id="ARBA00023065"/>
    </source>
</evidence>
<protein>
    <submittedName>
        <fullName evidence="13">Ferric reductase like transmembrane component-domain-containing protein</fullName>
    </submittedName>
</protein>
<dbReference type="SFLD" id="SFLDG01168">
    <property type="entry name" value="Ferric_reductase_subgroup_(FRE"/>
    <property type="match status" value="1"/>
</dbReference>
<keyword evidence="6 11" id="KW-1133">Transmembrane helix</keyword>
<dbReference type="PANTHER" id="PTHR32361:SF9">
    <property type="entry name" value="FERRIC REDUCTASE TRANSMEMBRANE COMPONENT 3-RELATED"/>
    <property type="match status" value="1"/>
</dbReference>
<evidence type="ECO:0000256" key="6">
    <source>
        <dbReference type="ARBA" id="ARBA00022989"/>
    </source>
</evidence>
<feature type="transmembrane region" description="Helical" evidence="11">
    <location>
        <begin position="87"/>
        <end position="107"/>
    </location>
</feature>
<comment type="caution">
    <text evidence="13">The sequence shown here is derived from an EMBL/GenBank/DDBJ whole genome shotgun (WGS) entry which is preliminary data.</text>
</comment>
<dbReference type="InterPro" id="IPR017927">
    <property type="entry name" value="FAD-bd_FR_type"/>
</dbReference>
<accession>A0AAD4KF67</accession>
<dbReference type="InterPro" id="IPR039261">
    <property type="entry name" value="FNR_nucleotide-bd"/>
</dbReference>
<reference evidence="13" key="1">
    <citation type="submission" date="2021-12" db="EMBL/GenBank/DDBJ databases">
        <title>Convergent genome expansion in fungi linked to evolution of root-endophyte symbiosis.</title>
        <authorList>
            <consortium name="DOE Joint Genome Institute"/>
            <person name="Ke Y.-H."/>
            <person name="Bonito G."/>
            <person name="Liao H.-L."/>
            <person name="Looney B."/>
            <person name="Rojas-Flechas A."/>
            <person name="Nash J."/>
            <person name="Hameed K."/>
            <person name="Schadt C."/>
            <person name="Martin F."/>
            <person name="Crous P.W."/>
            <person name="Miettinen O."/>
            <person name="Magnuson J.K."/>
            <person name="Labbe J."/>
            <person name="Jacobson D."/>
            <person name="Doktycz M.J."/>
            <person name="Veneault-Fourrey C."/>
            <person name="Kuo A."/>
            <person name="Mondo S."/>
            <person name="Calhoun S."/>
            <person name="Riley R."/>
            <person name="Ohm R."/>
            <person name="LaButti K."/>
            <person name="Andreopoulos B."/>
            <person name="Pangilinan J."/>
            <person name="Nolan M."/>
            <person name="Tritt A."/>
            <person name="Clum A."/>
            <person name="Lipzen A."/>
            <person name="Daum C."/>
            <person name="Barry K."/>
            <person name="Grigoriev I.V."/>
            <person name="Vilgalys R."/>
        </authorList>
    </citation>
    <scope>NUCLEOTIDE SEQUENCE</scope>
    <source>
        <strain evidence="13">PMI_201</strain>
    </source>
</reference>
<sequence>MRNNVLIWLTGWSFSTFNSFHRWVARIATVEAALHGISYTVEGFLDGGKAEYIENWSEQYWRMGVIAVISMSFLCIFSIYPMRRYKYELFLLLHLAFAVLCIGTLWYHVAIFDGQYNPYIWPCVAVWVLDRVLRLCRLGLLNLSKLQATIRYNKDADIIHLTVPVRGISRPRAGSYYFLYSLNGLKFWESHPFTLMSWSEVGAQNTKQAALELSFLVRPQDGFTARLRDHVSQKSCSYNESGTSQVSIRMAVEGPYGHTFGLSHYQNVLMVVGGTGVTVALSHLCMIRDIAAANKNPAFSIRRVQLDWVVRDSYMFEDIYENELLPLWSSRVFSGDIGLEIHIYVVEDGSTTPLSATDRDTKMNRFSSKIISDGCMDDTGKTMSSSDTQCDTGSTPKITLSRGRPAVQRLVQERAEESHVNEQKMAVICCGPGSMMDDARAGVVCSMVNGFDEIDFFPESFRW</sequence>
<dbReference type="Pfam" id="PF01794">
    <property type="entry name" value="Ferric_reduct"/>
    <property type="match status" value="1"/>
</dbReference>
<evidence type="ECO:0000256" key="11">
    <source>
        <dbReference type="SAM" id="Phobius"/>
    </source>
</evidence>
<evidence type="ECO:0000256" key="10">
    <source>
        <dbReference type="ARBA" id="ARBA00023180"/>
    </source>
</evidence>